<dbReference type="Proteomes" id="UP000005104">
    <property type="component" value="Chromosome"/>
</dbReference>
<dbReference type="GO" id="GO:0005886">
    <property type="term" value="C:plasma membrane"/>
    <property type="evidence" value="ECO:0007669"/>
    <property type="project" value="UniProtKB-SubCell"/>
</dbReference>
<dbReference type="InterPro" id="IPR032807">
    <property type="entry name" value="GNVR"/>
</dbReference>
<dbReference type="InterPro" id="IPR003856">
    <property type="entry name" value="LPS_length_determ_N"/>
</dbReference>
<evidence type="ECO:0000259" key="8">
    <source>
        <dbReference type="Pfam" id="PF02706"/>
    </source>
</evidence>
<evidence type="ECO:0000256" key="4">
    <source>
        <dbReference type="ARBA" id="ARBA00022692"/>
    </source>
</evidence>
<keyword evidence="3" id="KW-1003">Cell membrane</keyword>
<dbReference type="GO" id="GO:0004713">
    <property type="term" value="F:protein tyrosine kinase activity"/>
    <property type="evidence" value="ECO:0007669"/>
    <property type="project" value="TreeGrafter"/>
</dbReference>
<dbReference type="HOGENOM" id="CLU_082668_1_1_9"/>
<dbReference type="AlphaFoldDB" id="H5XZG8"/>
<evidence type="ECO:0000256" key="3">
    <source>
        <dbReference type="ARBA" id="ARBA00022475"/>
    </source>
</evidence>
<evidence type="ECO:0000259" key="9">
    <source>
        <dbReference type="Pfam" id="PF13807"/>
    </source>
</evidence>
<dbReference type="OrthoDB" id="2360475at2"/>
<organism evidence="10 11">
    <name type="scientific">Desulfosporosinus youngiae DSM 17734</name>
    <dbReference type="NCBI Taxonomy" id="768710"/>
    <lineage>
        <taxon>Bacteria</taxon>
        <taxon>Bacillati</taxon>
        <taxon>Bacillota</taxon>
        <taxon>Clostridia</taxon>
        <taxon>Eubacteriales</taxon>
        <taxon>Desulfitobacteriaceae</taxon>
        <taxon>Desulfosporosinus</taxon>
    </lineage>
</organism>
<dbReference type="STRING" id="768710.DesyoDRAFT_4934"/>
<keyword evidence="4 7" id="KW-0812">Transmembrane</keyword>
<dbReference type="eggNOG" id="COG3944">
    <property type="taxonomic scope" value="Bacteria"/>
</dbReference>
<evidence type="ECO:0000256" key="1">
    <source>
        <dbReference type="ARBA" id="ARBA00004651"/>
    </source>
</evidence>
<dbReference type="PANTHER" id="PTHR32309">
    <property type="entry name" value="TYROSINE-PROTEIN KINASE"/>
    <property type="match status" value="1"/>
</dbReference>
<keyword evidence="5 7" id="KW-1133">Transmembrane helix</keyword>
<evidence type="ECO:0000256" key="5">
    <source>
        <dbReference type="ARBA" id="ARBA00022989"/>
    </source>
</evidence>
<evidence type="ECO:0000313" key="10">
    <source>
        <dbReference type="EMBL" id="EHQ91874.1"/>
    </source>
</evidence>
<dbReference type="InterPro" id="IPR050445">
    <property type="entry name" value="Bact_polysacc_biosynth/exp"/>
</dbReference>
<reference evidence="10 11" key="1">
    <citation type="submission" date="2011-11" db="EMBL/GenBank/DDBJ databases">
        <title>The Noncontiguous Finished genome of Desulfosporosinus youngiae DSM 17734.</title>
        <authorList>
            <consortium name="US DOE Joint Genome Institute (JGI-PGF)"/>
            <person name="Lucas S."/>
            <person name="Han J."/>
            <person name="Lapidus A."/>
            <person name="Cheng J.-F."/>
            <person name="Goodwin L."/>
            <person name="Pitluck S."/>
            <person name="Peters L."/>
            <person name="Ovchinnikova G."/>
            <person name="Lu M."/>
            <person name="Land M.L."/>
            <person name="Hauser L."/>
            <person name="Pester M."/>
            <person name="Spring S."/>
            <person name="Ollivier B."/>
            <person name="Rattei T."/>
            <person name="Klenk H.-P."/>
            <person name="Wagner M."/>
            <person name="Loy A."/>
            <person name="Woyke T.J."/>
        </authorList>
    </citation>
    <scope>NUCLEOTIDE SEQUENCE [LARGE SCALE GENOMIC DNA]</scope>
    <source>
        <strain evidence="10 11">DSM 17734</strain>
    </source>
</reference>
<evidence type="ECO:0000313" key="11">
    <source>
        <dbReference type="Proteomes" id="UP000005104"/>
    </source>
</evidence>
<evidence type="ECO:0000256" key="7">
    <source>
        <dbReference type="SAM" id="Phobius"/>
    </source>
</evidence>
<dbReference type="PANTHER" id="PTHR32309:SF13">
    <property type="entry name" value="FERRIC ENTEROBACTIN TRANSPORT PROTEIN FEPE"/>
    <property type="match status" value="1"/>
</dbReference>
<dbReference type="Pfam" id="PF02706">
    <property type="entry name" value="Wzz"/>
    <property type="match status" value="1"/>
</dbReference>
<proteinExistence type="inferred from homology"/>
<feature type="transmembrane region" description="Helical" evidence="7">
    <location>
        <begin position="18"/>
        <end position="40"/>
    </location>
</feature>
<accession>H5XZG8</accession>
<dbReference type="EMBL" id="CM001441">
    <property type="protein sequence ID" value="EHQ91874.1"/>
    <property type="molecule type" value="Genomic_DNA"/>
</dbReference>
<dbReference type="Pfam" id="PF13807">
    <property type="entry name" value="GNVR"/>
    <property type="match status" value="1"/>
</dbReference>
<feature type="domain" description="Polysaccharide chain length determinant N-terminal" evidence="8">
    <location>
        <begin position="3"/>
        <end position="99"/>
    </location>
</feature>
<evidence type="ECO:0000256" key="2">
    <source>
        <dbReference type="ARBA" id="ARBA00006683"/>
    </source>
</evidence>
<feature type="transmembrane region" description="Helical" evidence="7">
    <location>
        <begin position="178"/>
        <end position="198"/>
    </location>
</feature>
<evidence type="ECO:0000256" key="6">
    <source>
        <dbReference type="ARBA" id="ARBA00023136"/>
    </source>
</evidence>
<keyword evidence="11" id="KW-1185">Reference proteome</keyword>
<dbReference type="RefSeq" id="WP_007787013.1">
    <property type="nucleotide sequence ID" value="NZ_CM001441.1"/>
</dbReference>
<keyword evidence="6 7" id="KW-0472">Membrane</keyword>
<protein>
    <submittedName>
        <fullName evidence="10">Capsular polysaccharide biosynthesis protein</fullName>
    </submittedName>
</protein>
<name>H5XZG8_9FIRM</name>
<comment type="subcellular location">
    <subcellularLocation>
        <location evidence="1">Cell membrane</location>
        <topology evidence="1">Multi-pass membrane protein</topology>
    </subcellularLocation>
</comment>
<feature type="domain" description="Tyrosine-protein kinase G-rich" evidence="9">
    <location>
        <begin position="128"/>
        <end position="197"/>
    </location>
</feature>
<gene>
    <name evidence="10" type="ORF">DesyoDRAFT_4934</name>
</gene>
<sequence>MEEEIDLRQYWEMLRKRWIIVIVLPLIAALTSGVVSFFILKPVYQASTTLIVGKKATESGQAAMQMLDNSVLLANQQLAKTYAAIAQSRTVEQNVINNLDLPLTVAEFDKMITINPVKTTEILEIQVLNKDPELAADIANSMANEFSKAVIEIKKVDSVSIVDTAVIPDQPVKPNKKLNVLIAFVVGLMAAMGLVFLIEFMDNTVKTSEDVENILGIPVLGVIPNYEIGKQG</sequence>
<comment type="similarity">
    <text evidence="2">Belongs to the CpsC/CapA family.</text>
</comment>